<dbReference type="GO" id="GO:0016491">
    <property type="term" value="F:oxidoreductase activity"/>
    <property type="evidence" value="ECO:0007669"/>
    <property type="project" value="UniProtKB-KW"/>
</dbReference>
<dbReference type="AlphaFoldDB" id="A0A817FCC6"/>
<organism evidence="2 3">
    <name type="scientific">Lepeophtheirus salmonis</name>
    <name type="common">Salmon louse</name>
    <name type="synonym">Caligus salmonis</name>
    <dbReference type="NCBI Taxonomy" id="72036"/>
    <lineage>
        <taxon>Eukaryota</taxon>
        <taxon>Metazoa</taxon>
        <taxon>Ecdysozoa</taxon>
        <taxon>Arthropoda</taxon>
        <taxon>Crustacea</taxon>
        <taxon>Multicrustacea</taxon>
        <taxon>Hexanauplia</taxon>
        <taxon>Copepoda</taxon>
        <taxon>Siphonostomatoida</taxon>
        <taxon>Caligidae</taxon>
        <taxon>Lepeophtheirus</taxon>
    </lineage>
</organism>
<comment type="caution">
    <text evidence="2">The sequence shown here is derived from an EMBL/GenBank/DDBJ whole genome shotgun (WGS) entry which is preliminary data.</text>
</comment>
<reference evidence="2" key="1">
    <citation type="submission" date="2021-02" db="EMBL/GenBank/DDBJ databases">
        <authorList>
            <person name="Bekaert M."/>
        </authorList>
    </citation>
    <scope>NUCLEOTIDE SEQUENCE</scope>
    <source>
        <strain evidence="2">IoA-00</strain>
    </source>
</reference>
<dbReference type="PANTHER" id="PTHR44147:SF2">
    <property type="entry name" value="DEHYDROGENASE_REDUCTASE SDR FAMILY MEMBER 1"/>
    <property type="match status" value="1"/>
</dbReference>
<evidence type="ECO:0000256" key="1">
    <source>
        <dbReference type="SAM" id="MobiDB-lite"/>
    </source>
</evidence>
<accession>A0A817FCC6</accession>
<feature type="region of interest" description="Disordered" evidence="1">
    <location>
        <begin position="42"/>
        <end position="67"/>
    </location>
</feature>
<dbReference type="EMBL" id="CAJNVT010000101">
    <property type="protein sequence ID" value="CAF2745432.1"/>
    <property type="molecule type" value="Genomic_DNA"/>
</dbReference>
<feature type="compositionally biased region" description="Basic and acidic residues" evidence="1">
    <location>
        <begin position="54"/>
        <end position="63"/>
    </location>
</feature>
<dbReference type="Proteomes" id="UP000675881">
    <property type="component" value="Unassembled WGS sequence"/>
</dbReference>
<keyword evidence="3" id="KW-1185">Reference proteome</keyword>
<protein>
    <submittedName>
        <fullName evidence="2">DHRS1</fullName>
        <ecNumber evidence="2">1.1.-.-</ecNumber>
    </submittedName>
</protein>
<evidence type="ECO:0000313" key="2">
    <source>
        <dbReference type="EMBL" id="CAF2745432.1"/>
    </source>
</evidence>
<keyword evidence="2" id="KW-0560">Oxidoreductase</keyword>
<gene>
    <name evidence="2" type="ORF">LSAA_260</name>
</gene>
<evidence type="ECO:0000313" key="3">
    <source>
        <dbReference type="Proteomes" id="UP000675881"/>
    </source>
</evidence>
<sequence>METLIKANTIGNLLLGLRDPVEAAKADKGFLNTLKGFKPVPKRKFHSPFPPSKMTKDSNDNPDFRASGSNAWPLKKILLKEFKNEQKGQLDLLVNNAYSGFEIINKGKGNPFYKCPTPNMRDKINGVGLRNHYLCTVYASSVFKGSW</sequence>
<dbReference type="PANTHER" id="PTHR44147">
    <property type="entry name" value="DEHYDROGENASE/REDUCTASE SDR FAMILY MEMBER 1"/>
    <property type="match status" value="1"/>
</dbReference>
<proteinExistence type="predicted"/>
<dbReference type="EC" id="1.1.-.-" evidence="2"/>
<name>A0A817FCC6_LEPSM</name>